<sequence length="148" mass="16811">MYLTKPSKVLFAKIATIEQLKKHAAFIKETRVLCEMGIFGDEREFGITGMSLSAGTRKIKREVKCNIILLSAEIVTSFAKVTVIFTALPPLMTLCVRWDLDSFGGSITPLEEIAFIFKFWKALLFEIFLFNNPPTCSYYETHVAKVKF</sequence>
<dbReference type="Proteomes" id="UP000091820">
    <property type="component" value="Unassembled WGS sequence"/>
</dbReference>
<evidence type="ECO:0000313" key="2">
    <source>
        <dbReference type="EnsemblMetazoa" id="GBRI031720-PA"/>
    </source>
</evidence>
<organism evidence="2 3">
    <name type="scientific">Glossina brevipalpis</name>
    <dbReference type="NCBI Taxonomy" id="37001"/>
    <lineage>
        <taxon>Eukaryota</taxon>
        <taxon>Metazoa</taxon>
        <taxon>Ecdysozoa</taxon>
        <taxon>Arthropoda</taxon>
        <taxon>Hexapoda</taxon>
        <taxon>Insecta</taxon>
        <taxon>Pterygota</taxon>
        <taxon>Neoptera</taxon>
        <taxon>Endopterygota</taxon>
        <taxon>Diptera</taxon>
        <taxon>Brachycera</taxon>
        <taxon>Muscomorpha</taxon>
        <taxon>Hippoboscoidea</taxon>
        <taxon>Glossinidae</taxon>
        <taxon>Glossina</taxon>
    </lineage>
</organism>
<name>A0A1A9WTV1_9MUSC</name>
<reference evidence="3" key="1">
    <citation type="submission" date="2014-03" db="EMBL/GenBank/DDBJ databases">
        <authorList>
            <person name="Aksoy S."/>
            <person name="Warren W."/>
            <person name="Wilson R.K."/>
        </authorList>
    </citation>
    <scope>NUCLEOTIDE SEQUENCE [LARGE SCALE GENOMIC DNA]</scope>
    <source>
        <strain evidence="3">IAEA</strain>
    </source>
</reference>
<dbReference type="VEuPathDB" id="VectorBase:GBRI031720"/>
<evidence type="ECO:0000313" key="3">
    <source>
        <dbReference type="Proteomes" id="UP000091820"/>
    </source>
</evidence>
<keyword evidence="1" id="KW-0472">Membrane</keyword>
<keyword evidence="3" id="KW-1185">Reference proteome</keyword>
<feature type="transmembrane region" description="Helical" evidence="1">
    <location>
        <begin position="67"/>
        <end position="88"/>
    </location>
</feature>
<accession>A0A1A9WTV1</accession>
<dbReference type="EnsemblMetazoa" id="GBRI031720-RA">
    <property type="protein sequence ID" value="GBRI031720-PA"/>
    <property type="gene ID" value="GBRI031720"/>
</dbReference>
<keyword evidence="1" id="KW-1133">Transmembrane helix</keyword>
<reference evidence="2" key="2">
    <citation type="submission" date="2020-05" db="UniProtKB">
        <authorList>
            <consortium name="EnsemblMetazoa"/>
        </authorList>
    </citation>
    <scope>IDENTIFICATION</scope>
    <source>
        <strain evidence="2">IAEA</strain>
    </source>
</reference>
<keyword evidence="1" id="KW-0812">Transmembrane</keyword>
<evidence type="ECO:0000256" key="1">
    <source>
        <dbReference type="SAM" id="Phobius"/>
    </source>
</evidence>
<dbReference type="AlphaFoldDB" id="A0A1A9WTV1"/>
<protein>
    <submittedName>
        <fullName evidence="2">Uncharacterized protein</fullName>
    </submittedName>
</protein>
<proteinExistence type="predicted"/>